<dbReference type="AlphaFoldDB" id="A0A2K8L1I5"/>
<dbReference type="PIRSF" id="PIRSF006268">
    <property type="entry name" value="ApbE"/>
    <property type="match status" value="1"/>
</dbReference>
<dbReference type="SUPFAM" id="SSF143631">
    <property type="entry name" value="ApbE-like"/>
    <property type="match status" value="1"/>
</dbReference>
<evidence type="ECO:0000256" key="1">
    <source>
        <dbReference type="ARBA" id="ARBA00011955"/>
    </source>
</evidence>
<evidence type="ECO:0000256" key="4">
    <source>
        <dbReference type="ARBA" id="ARBA00022679"/>
    </source>
</evidence>
<gene>
    <name evidence="13" type="ORF">Ga0123461_1262</name>
</gene>
<evidence type="ECO:0000256" key="12">
    <source>
        <dbReference type="RuleBase" id="RU363002"/>
    </source>
</evidence>
<keyword evidence="14" id="KW-1185">Reference proteome</keyword>
<evidence type="ECO:0000313" key="13">
    <source>
        <dbReference type="EMBL" id="ATX79681.1"/>
    </source>
</evidence>
<comment type="subcellular location">
    <subcellularLocation>
        <location evidence="12">Cell inner membrane</location>
        <topology evidence="12">Lipid-anchor</topology>
        <orientation evidence="12">Periplasmic side</orientation>
    </subcellularLocation>
</comment>
<evidence type="ECO:0000256" key="7">
    <source>
        <dbReference type="ARBA" id="ARBA00022842"/>
    </source>
</evidence>
<dbReference type="RefSeq" id="WP_100277549.1">
    <property type="nucleotide sequence ID" value="NZ_CP018799.1"/>
</dbReference>
<dbReference type="InterPro" id="IPR024932">
    <property type="entry name" value="ApbE"/>
</dbReference>
<feature type="binding site" evidence="11">
    <location>
        <position position="279"/>
    </location>
    <ligand>
        <name>Mg(2+)</name>
        <dbReference type="ChEBI" id="CHEBI:18420"/>
    </ligand>
</feature>
<comment type="function">
    <text evidence="12">Flavin transferase that catalyzes the transfer of the FMN moiety of FAD and its covalent binding to the hydroxyl group of a threonine residue in a target flavoprotein.</text>
</comment>
<keyword evidence="12" id="KW-0997">Cell inner membrane</keyword>
<sequence length="317" mass="34754">MLRLFTSMIVIALAACSAPSDIRDSRFIMGTLVEFTVVGVDDEVANTAISTAANEMQRIEDLFTVYGEHDNSVKQFNRAPVGTPVRLPDEVSRLLEAAETIKIDSHGAFDPSLGGLNLLWGFSLHDKPTAPPPQKKIEQATPPAFCVEKQGDAWMRLNKRCQLDFGAIAKGYAIDRGIEILKSHGIEHAIINAGGDLRLIGRHGDRPWRIGIRHPRLAGEVIESLELEGDVAVVTSGDYERYYLFEGRRYHHILDPKTGWPAAGSQSATVVADSAMLADAWSTALFILGNQPFPTPNNLNMRLLIVDNKGDITANTL</sequence>
<keyword evidence="7 10" id="KW-0460">Magnesium</keyword>
<keyword evidence="12" id="KW-0472">Membrane</keyword>
<keyword evidence="4 10" id="KW-0808">Transferase</keyword>
<keyword evidence="3 10" id="KW-0285">Flavoprotein</keyword>
<evidence type="ECO:0000256" key="10">
    <source>
        <dbReference type="PIRNR" id="PIRNR006268"/>
    </source>
</evidence>
<protein>
    <recommendedName>
        <fullName evidence="2 10">FAD:protein FMN transferase</fullName>
        <ecNumber evidence="1 10">2.7.1.180</ecNumber>
    </recommendedName>
    <alternativeName>
        <fullName evidence="8 10">Flavin transferase</fullName>
    </alternativeName>
</protein>
<comment type="cofactor">
    <cofactor evidence="11">
        <name>Mg(2+)</name>
        <dbReference type="ChEBI" id="CHEBI:18420"/>
    </cofactor>
    <cofactor evidence="11">
        <name>Mn(2+)</name>
        <dbReference type="ChEBI" id="CHEBI:29035"/>
    </cofactor>
    <text evidence="11">Magnesium. Can also use manganese.</text>
</comment>
<comment type="similarity">
    <text evidence="10 12">Belongs to the ApbE family.</text>
</comment>
<comment type="catalytic activity">
    <reaction evidence="9 10 12">
        <text>L-threonyl-[protein] + FAD = FMN-L-threonyl-[protein] + AMP + H(+)</text>
        <dbReference type="Rhea" id="RHEA:36847"/>
        <dbReference type="Rhea" id="RHEA-COMP:11060"/>
        <dbReference type="Rhea" id="RHEA-COMP:11061"/>
        <dbReference type="ChEBI" id="CHEBI:15378"/>
        <dbReference type="ChEBI" id="CHEBI:30013"/>
        <dbReference type="ChEBI" id="CHEBI:57692"/>
        <dbReference type="ChEBI" id="CHEBI:74257"/>
        <dbReference type="ChEBI" id="CHEBI:456215"/>
        <dbReference type="EC" id="2.7.1.180"/>
    </reaction>
</comment>
<reference evidence="13 14" key="1">
    <citation type="submission" date="2016-12" db="EMBL/GenBank/DDBJ databases">
        <title>Isolation and genomic insights into novel planktonic Zetaproteobacteria from stratified waters of the Chesapeake Bay.</title>
        <authorList>
            <person name="McAllister S.M."/>
            <person name="Kato S."/>
            <person name="Chan C.S."/>
            <person name="Chiu B.K."/>
            <person name="Field E.K."/>
        </authorList>
    </citation>
    <scope>NUCLEOTIDE SEQUENCE [LARGE SCALE GENOMIC DNA]</scope>
    <source>
        <strain evidence="13 14">CP-5</strain>
    </source>
</reference>
<evidence type="ECO:0000256" key="11">
    <source>
        <dbReference type="PIRSR" id="PIRSR006268-2"/>
    </source>
</evidence>
<dbReference type="PROSITE" id="PS51257">
    <property type="entry name" value="PROKAR_LIPOPROTEIN"/>
    <property type="match status" value="1"/>
</dbReference>
<accession>A0A2K8L1I5</accession>
<evidence type="ECO:0000256" key="6">
    <source>
        <dbReference type="ARBA" id="ARBA00022827"/>
    </source>
</evidence>
<keyword evidence="6 10" id="KW-0274">FAD</keyword>
<evidence type="ECO:0000256" key="2">
    <source>
        <dbReference type="ARBA" id="ARBA00016337"/>
    </source>
</evidence>
<evidence type="ECO:0000313" key="14">
    <source>
        <dbReference type="Proteomes" id="UP000231701"/>
    </source>
</evidence>
<dbReference type="GO" id="GO:0005886">
    <property type="term" value="C:plasma membrane"/>
    <property type="evidence" value="ECO:0007669"/>
    <property type="project" value="UniProtKB-SubCell"/>
</dbReference>
<feature type="binding site" evidence="11">
    <location>
        <position position="167"/>
    </location>
    <ligand>
        <name>Mg(2+)</name>
        <dbReference type="ChEBI" id="CHEBI:18420"/>
    </ligand>
</feature>
<keyword evidence="5 10" id="KW-0479">Metal-binding</keyword>
<evidence type="ECO:0000256" key="8">
    <source>
        <dbReference type="ARBA" id="ARBA00031306"/>
    </source>
</evidence>
<name>A0A2K8L1I5_MARES</name>
<dbReference type="PANTHER" id="PTHR30040">
    <property type="entry name" value="THIAMINE BIOSYNTHESIS LIPOPROTEIN APBE"/>
    <property type="match status" value="1"/>
</dbReference>
<evidence type="ECO:0000256" key="3">
    <source>
        <dbReference type="ARBA" id="ARBA00022630"/>
    </source>
</evidence>
<evidence type="ECO:0000256" key="9">
    <source>
        <dbReference type="ARBA" id="ARBA00048540"/>
    </source>
</evidence>
<dbReference type="InterPro" id="IPR003374">
    <property type="entry name" value="ApbE-like_sf"/>
</dbReference>
<evidence type="ECO:0000256" key="5">
    <source>
        <dbReference type="ARBA" id="ARBA00022723"/>
    </source>
</evidence>
<dbReference type="OrthoDB" id="9778595at2"/>
<keyword evidence="12" id="KW-1003">Cell membrane</keyword>
<organism evidence="13 14">
    <name type="scientific">Mariprofundus aestuarium</name>
    <dbReference type="NCBI Taxonomy" id="1921086"/>
    <lineage>
        <taxon>Bacteria</taxon>
        <taxon>Pseudomonadati</taxon>
        <taxon>Pseudomonadota</taxon>
        <taxon>Candidatius Mariprofundia</taxon>
        <taxon>Mariprofundales</taxon>
        <taxon>Mariprofundaceae</taxon>
        <taxon>Mariprofundus</taxon>
    </lineage>
</organism>
<dbReference type="PANTHER" id="PTHR30040:SF2">
    <property type="entry name" value="FAD:PROTEIN FMN TRANSFERASE"/>
    <property type="match status" value="1"/>
</dbReference>
<dbReference type="GO" id="GO:0046872">
    <property type="term" value="F:metal ion binding"/>
    <property type="evidence" value="ECO:0007669"/>
    <property type="project" value="UniProtKB-UniRule"/>
</dbReference>
<dbReference type="Pfam" id="PF02424">
    <property type="entry name" value="ApbE"/>
    <property type="match status" value="1"/>
</dbReference>
<proteinExistence type="inferred from homology"/>
<dbReference type="EMBL" id="CP018799">
    <property type="protein sequence ID" value="ATX79681.1"/>
    <property type="molecule type" value="Genomic_DNA"/>
</dbReference>
<feature type="binding site" evidence="11">
    <location>
        <position position="283"/>
    </location>
    <ligand>
        <name>Mg(2+)</name>
        <dbReference type="ChEBI" id="CHEBI:18420"/>
    </ligand>
</feature>
<dbReference type="KEGG" id="maes:Ga0123461_1262"/>
<dbReference type="GO" id="GO:0016740">
    <property type="term" value="F:transferase activity"/>
    <property type="evidence" value="ECO:0007669"/>
    <property type="project" value="UniProtKB-UniRule"/>
</dbReference>
<keyword evidence="12 13" id="KW-0449">Lipoprotein</keyword>
<dbReference type="EC" id="2.7.1.180" evidence="1 10"/>
<dbReference type="Proteomes" id="UP000231701">
    <property type="component" value="Chromosome"/>
</dbReference>
<dbReference type="Gene3D" id="3.10.520.10">
    <property type="entry name" value="ApbE-like domains"/>
    <property type="match status" value="1"/>
</dbReference>